<comment type="catalytic activity">
    <reaction evidence="7">
        <text>shikimate + ATP = 3-phosphoshikimate + ADP + H(+)</text>
        <dbReference type="Rhea" id="RHEA:13121"/>
        <dbReference type="ChEBI" id="CHEBI:15378"/>
        <dbReference type="ChEBI" id="CHEBI:30616"/>
        <dbReference type="ChEBI" id="CHEBI:36208"/>
        <dbReference type="ChEBI" id="CHEBI:145989"/>
        <dbReference type="ChEBI" id="CHEBI:456216"/>
        <dbReference type="EC" id="2.7.1.71"/>
    </reaction>
</comment>
<dbReference type="Gene3D" id="1.10.260.40">
    <property type="entry name" value="lambda repressor-like DNA-binding domains"/>
    <property type="match status" value="1"/>
</dbReference>
<dbReference type="InterPro" id="IPR031322">
    <property type="entry name" value="Shikimate/glucono_kinase"/>
</dbReference>
<reference evidence="11" key="1">
    <citation type="submission" date="2016-09" db="EMBL/GenBank/DDBJ databases">
        <authorList>
            <person name="Varghese N."/>
            <person name="Submissions S."/>
        </authorList>
    </citation>
    <scope>NUCLEOTIDE SEQUENCE [LARGE SCALE GENOMIC DNA]</scope>
    <source>
        <strain evidence="11">JS23</strain>
    </source>
</reference>
<dbReference type="InterPro" id="IPR000623">
    <property type="entry name" value="Shikimate_kinase/TSH1"/>
</dbReference>
<keyword evidence="3 7" id="KW-0547">Nucleotide-binding</keyword>
<feature type="binding site" evidence="7">
    <location>
        <position position="190"/>
    </location>
    <ligand>
        <name>substrate</name>
    </ligand>
</feature>
<dbReference type="OrthoDB" id="9800332at2"/>
<comment type="function">
    <text evidence="7">Catalyzes the specific phosphorylation of the 3-hydroxyl group of shikimic acid using ATP as a cosubstrate.</text>
</comment>
<keyword evidence="11" id="KW-1185">Reference proteome</keyword>
<keyword evidence="6 7" id="KW-0057">Aromatic amino acid biosynthesis</keyword>
<feature type="region of interest" description="Disordered" evidence="8">
    <location>
        <begin position="1"/>
        <end position="23"/>
    </location>
</feature>
<dbReference type="SMART" id="SM00530">
    <property type="entry name" value="HTH_XRE"/>
    <property type="match status" value="1"/>
</dbReference>
<dbReference type="GO" id="GO:0004765">
    <property type="term" value="F:shikimate kinase activity"/>
    <property type="evidence" value="ECO:0007669"/>
    <property type="project" value="UniProtKB-UniRule"/>
</dbReference>
<comment type="subcellular location">
    <subcellularLocation>
        <location evidence="7">Cytoplasm</location>
    </subcellularLocation>
</comment>
<feature type="binding site" evidence="7">
    <location>
        <begin position="144"/>
        <end position="149"/>
    </location>
    <ligand>
        <name>ATP</name>
        <dbReference type="ChEBI" id="CHEBI:30616"/>
    </ligand>
</feature>
<keyword evidence="1 7" id="KW-0028">Amino-acid biosynthesis</keyword>
<evidence type="ECO:0000313" key="10">
    <source>
        <dbReference type="EMBL" id="SDV49736.1"/>
    </source>
</evidence>
<dbReference type="GO" id="GO:0000287">
    <property type="term" value="F:magnesium ion binding"/>
    <property type="evidence" value="ECO:0007669"/>
    <property type="project" value="UniProtKB-UniRule"/>
</dbReference>
<dbReference type="STRING" id="1770053.SAMN05216551_10992"/>
<dbReference type="PRINTS" id="PR01100">
    <property type="entry name" value="SHIKIMTKNASE"/>
</dbReference>
<dbReference type="RefSeq" id="WP_091910179.1">
    <property type="nucleotide sequence ID" value="NZ_FNLO01000009.1"/>
</dbReference>
<dbReference type="InterPro" id="IPR010982">
    <property type="entry name" value="Lambda_DNA-bd_dom_sf"/>
</dbReference>
<dbReference type="PANTHER" id="PTHR21087">
    <property type="entry name" value="SHIKIMATE KINASE"/>
    <property type="match status" value="1"/>
</dbReference>
<dbReference type="SUPFAM" id="SSF52540">
    <property type="entry name" value="P-loop containing nucleoside triphosphate hydrolases"/>
    <property type="match status" value="1"/>
</dbReference>
<proteinExistence type="inferred from homology"/>
<comment type="cofactor">
    <cofactor evidence="7">
        <name>Mg(2+)</name>
        <dbReference type="ChEBI" id="CHEBI:18420"/>
    </cofactor>
    <text evidence="7">Binds 1 Mg(2+) ion per subunit.</text>
</comment>
<dbReference type="PROSITE" id="PS50943">
    <property type="entry name" value="HTH_CROC1"/>
    <property type="match status" value="1"/>
</dbReference>
<sequence length="307" mass="33685">MAKLSADEIGATERAAPEREERDPFLTALGERVRTLRLRRGLTRKALAVEAALSERHLANLESGVGNASVLVLRQVASALNCSLAEIVGDETTGSAEWLLIREVLQGRDSEALKRARLALTELFSQTPRDPNRDHRIALIGLRGAGKSTLGRMLADDLKVPFVELNRVVEKLAGCPPAEIHSLYGASAYRRYEHRALEAVIDTHPKAVIASPGGLVSEPATFNRLLAHCYTVWLQATPEDHMRRVIAQGDLRPMSGNDEAMDDLRRILAGRSELYNRADMAFDTSGHSLADAYLQLRGRLAARLAAE</sequence>
<dbReference type="Gene3D" id="3.40.50.300">
    <property type="entry name" value="P-loop containing nucleotide triphosphate hydrolases"/>
    <property type="match status" value="1"/>
</dbReference>
<dbReference type="Proteomes" id="UP000243719">
    <property type="component" value="Unassembled WGS sequence"/>
</dbReference>
<feature type="domain" description="HTH cro/C1-type" evidence="9">
    <location>
        <begin position="33"/>
        <end position="87"/>
    </location>
</feature>
<dbReference type="CDD" id="cd00093">
    <property type="entry name" value="HTH_XRE"/>
    <property type="match status" value="1"/>
</dbReference>
<keyword evidence="7" id="KW-0460">Magnesium</keyword>
<dbReference type="InterPro" id="IPR027417">
    <property type="entry name" value="P-loop_NTPase"/>
</dbReference>
<dbReference type="Pfam" id="PF01381">
    <property type="entry name" value="HTH_3"/>
    <property type="match status" value="1"/>
</dbReference>
<name>A0A1H2PSY6_9BURK</name>
<keyword evidence="5 7" id="KW-0067">ATP-binding</keyword>
<dbReference type="GO" id="GO:0003677">
    <property type="term" value="F:DNA binding"/>
    <property type="evidence" value="ECO:0007669"/>
    <property type="project" value="InterPro"/>
</dbReference>
<dbReference type="Pfam" id="PF01202">
    <property type="entry name" value="SKI"/>
    <property type="match status" value="1"/>
</dbReference>
<dbReference type="PANTHER" id="PTHR21087:SF16">
    <property type="entry name" value="SHIKIMATE KINASE 1, CHLOROPLASTIC"/>
    <property type="match status" value="1"/>
</dbReference>
<feature type="binding site" evidence="7">
    <location>
        <position position="271"/>
    </location>
    <ligand>
        <name>substrate</name>
    </ligand>
</feature>
<comment type="caution">
    <text evidence="7">Lacks conserved residue(s) required for the propagation of feature annotation.</text>
</comment>
<dbReference type="HAMAP" id="MF_00109">
    <property type="entry name" value="Shikimate_kinase"/>
    <property type="match status" value="1"/>
</dbReference>
<evidence type="ECO:0000256" key="4">
    <source>
        <dbReference type="ARBA" id="ARBA00022777"/>
    </source>
</evidence>
<evidence type="ECO:0000256" key="8">
    <source>
        <dbReference type="SAM" id="MobiDB-lite"/>
    </source>
</evidence>
<evidence type="ECO:0000256" key="3">
    <source>
        <dbReference type="ARBA" id="ARBA00022741"/>
    </source>
</evidence>
<dbReference type="GO" id="GO:0009073">
    <property type="term" value="P:aromatic amino acid family biosynthetic process"/>
    <property type="evidence" value="ECO:0007669"/>
    <property type="project" value="UniProtKB-KW"/>
</dbReference>
<keyword evidence="7" id="KW-0479">Metal-binding</keyword>
<feature type="binding site" evidence="7">
    <location>
        <position position="148"/>
    </location>
    <ligand>
        <name>Mg(2+)</name>
        <dbReference type="ChEBI" id="CHEBI:18420"/>
    </ligand>
</feature>
<evidence type="ECO:0000256" key="1">
    <source>
        <dbReference type="ARBA" id="ARBA00022605"/>
    </source>
</evidence>
<keyword evidence="7" id="KW-0963">Cytoplasm</keyword>
<keyword evidence="2 7" id="KW-0808">Transferase</keyword>
<feature type="binding site" evidence="7">
    <location>
        <position position="252"/>
    </location>
    <ligand>
        <name>ATP</name>
        <dbReference type="ChEBI" id="CHEBI:30616"/>
    </ligand>
</feature>
<dbReference type="GO" id="GO:0005524">
    <property type="term" value="F:ATP binding"/>
    <property type="evidence" value="ECO:0007669"/>
    <property type="project" value="UniProtKB-UniRule"/>
</dbReference>
<comment type="subunit">
    <text evidence="7">Monomer.</text>
</comment>
<comment type="pathway">
    <text evidence="7">Metabolic intermediate biosynthesis; chorismate biosynthesis; chorismate from D-erythrose 4-phosphate and phosphoenolpyruvate: step 5/7.</text>
</comment>
<organism evidence="10 11">
    <name type="scientific">Chitinasiproducens palmae</name>
    <dbReference type="NCBI Taxonomy" id="1770053"/>
    <lineage>
        <taxon>Bacteria</taxon>
        <taxon>Pseudomonadati</taxon>
        <taxon>Pseudomonadota</taxon>
        <taxon>Betaproteobacteria</taxon>
        <taxon>Burkholderiales</taxon>
        <taxon>Burkholderiaceae</taxon>
        <taxon>Chitinasiproducens</taxon>
    </lineage>
</organism>
<dbReference type="EMBL" id="FNLO01000009">
    <property type="protein sequence ID" value="SDV49736.1"/>
    <property type="molecule type" value="Genomic_DNA"/>
</dbReference>
<accession>A0A1H2PSY6</accession>
<dbReference type="GO" id="GO:0008652">
    <property type="term" value="P:amino acid biosynthetic process"/>
    <property type="evidence" value="ECO:0007669"/>
    <property type="project" value="UniProtKB-KW"/>
</dbReference>
<feature type="binding site" evidence="7">
    <location>
        <position position="213"/>
    </location>
    <ligand>
        <name>substrate</name>
    </ligand>
</feature>
<dbReference type="InterPro" id="IPR001387">
    <property type="entry name" value="Cro/C1-type_HTH"/>
</dbReference>
<evidence type="ECO:0000256" key="7">
    <source>
        <dbReference type="HAMAP-Rule" id="MF_00109"/>
    </source>
</evidence>
<evidence type="ECO:0000256" key="2">
    <source>
        <dbReference type="ARBA" id="ARBA00022679"/>
    </source>
</evidence>
<comment type="similarity">
    <text evidence="7">Belongs to the shikimate kinase family.</text>
</comment>
<dbReference type="UniPathway" id="UPA00053">
    <property type="reaction ID" value="UER00088"/>
</dbReference>
<dbReference type="GO" id="GO:0005829">
    <property type="term" value="C:cytosol"/>
    <property type="evidence" value="ECO:0007669"/>
    <property type="project" value="TreeGrafter"/>
</dbReference>
<evidence type="ECO:0000313" key="11">
    <source>
        <dbReference type="Proteomes" id="UP000243719"/>
    </source>
</evidence>
<evidence type="ECO:0000256" key="6">
    <source>
        <dbReference type="ARBA" id="ARBA00023141"/>
    </source>
</evidence>
<dbReference type="SUPFAM" id="SSF47413">
    <property type="entry name" value="lambda repressor-like DNA-binding domains"/>
    <property type="match status" value="1"/>
</dbReference>
<evidence type="ECO:0000256" key="5">
    <source>
        <dbReference type="ARBA" id="ARBA00022840"/>
    </source>
</evidence>
<dbReference type="GO" id="GO:0009423">
    <property type="term" value="P:chorismate biosynthetic process"/>
    <property type="evidence" value="ECO:0007669"/>
    <property type="project" value="UniProtKB-UniRule"/>
</dbReference>
<dbReference type="NCBIfam" id="NF006015">
    <property type="entry name" value="PRK08154.1"/>
    <property type="match status" value="1"/>
</dbReference>
<gene>
    <name evidence="7" type="primary">aroK</name>
    <name evidence="10" type="ORF">SAMN05216551_10992</name>
</gene>
<evidence type="ECO:0000259" key="9">
    <source>
        <dbReference type="PROSITE" id="PS50943"/>
    </source>
</evidence>
<dbReference type="EC" id="2.7.1.71" evidence="7"/>
<keyword evidence="4 7" id="KW-0418">Kinase</keyword>
<protein>
    <recommendedName>
        <fullName evidence="7">Shikimate kinase</fullName>
        <shortName evidence="7">SK</shortName>
        <ecNumber evidence="7">2.7.1.71</ecNumber>
    </recommendedName>
</protein>
<dbReference type="CDD" id="cd00464">
    <property type="entry name" value="SK"/>
    <property type="match status" value="1"/>
</dbReference>
<dbReference type="AlphaFoldDB" id="A0A1H2PSY6"/>